<sequence length="313" mass="34575">MDELEVKTWHRYGHARLYVNFPNGPSVAWFDLRAQQLNMLLDVDQDTVLNALAPYLEHRPEPSAHPRPSHVVPPSPGWTPEVPVSALPRPGLAPGIPGLAGVAPHPTDDLAHNPPGAAIQAKLRELTPGFWRALLNRLLRRRVETGGWRKGLVGEEMVGAELQQLSSRGWRVLHSIPLARDVDIDHLLIGPGGVFTFNTKYHVGARIWVGDQAVKLGGRSYPYVRKARAEANRASTALSRACGFAVRVEAVLAFVAPAKLTVAPLRDDSPAVRVHAIRHDQIETFGDLSAVWQPAQVERIHTAARDRRNWLNV</sequence>
<organism evidence="2 3">
    <name type="scientific">Frankia umida</name>
    <dbReference type="NCBI Taxonomy" id="573489"/>
    <lineage>
        <taxon>Bacteria</taxon>
        <taxon>Bacillati</taxon>
        <taxon>Actinomycetota</taxon>
        <taxon>Actinomycetes</taxon>
        <taxon>Frankiales</taxon>
        <taxon>Frankiaceae</taxon>
        <taxon>Frankia</taxon>
    </lineage>
</organism>
<dbReference type="EMBL" id="JALKFT010000005">
    <property type="protein sequence ID" value="MCK9875473.1"/>
    <property type="molecule type" value="Genomic_DNA"/>
</dbReference>
<dbReference type="PROSITE" id="PS50965">
    <property type="entry name" value="NERD"/>
    <property type="match status" value="1"/>
</dbReference>
<reference evidence="2 3" key="1">
    <citation type="submission" date="2022-04" db="EMBL/GenBank/DDBJ databases">
        <title>Genome diversity in the genus Frankia.</title>
        <authorList>
            <person name="Carlos-Shanley C."/>
            <person name="Hahn D."/>
        </authorList>
    </citation>
    <scope>NUCLEOTIDE SEQUENCE [LARGE SCALE GENOMIC DNA]</scope>
    <source>
        <strain evidence="2 3">Ag45/Mut15</strain>
    </source>
</reference>
<dbReference type="RefSeq" id="WP_248824077.1">
    <property type="nucleotide sequence ID" value="NZ_JALKFT010000005.1"/>
</dbReference>
<protein>
    <submittedName>
        <fullName evidence="2">NERD domain-containing protein</fullName>
    </submittedName>
</protein>
<evidence type="ECO:0000259" key="1">
    <source>
        <dbReference type="PROSITE" id="PS50965"/>
    </source>
</evidence>
<accession>A0ABT0JV99</accession>
<dbReference type="Proteomes" id="UP001201873">
    <property type="component" value="Unassembled WGS sequence"/>
</dbReference>
<feature type="domain" description="NERD" evidence="1">
    <location>
        <begin position="150"/>
        <end position="261"/>
    </location>
</feature>
<comment type="caution">
    <text evidence="2">The sequence shown here is derived from an EMBL/GenBank/DDBJ whole genome shotgun (WGS) entry which is preliminary data.</text>
</comment>
<name>A0ABT0JV99_9ACTN</name>
<evidence type="ECO:0000313" key="3">
    <source>
        <dbReference type="Proteomes" id="UP001201873"/>
    </source>
</evidence>
<dbReference type="InterPro" id="IPR011528">
    <property type="entry name" value="NERD"/>
</dbReference>
<proteinExistence type="predicted"/>
<keyword evidence="3" id="KW-1185">Reference proteome</keyword>
<dbReference type="Pfam" id="PF08378">
    <property type="entry name" value="NERD"/>
    <property type="match status" value="1"/>
</dbReference>
<evidence type="ECO:0000313" key="2">
    <source>
        <dbReference type="EMBL" id="MCK9875473.1"/>
    </source>
</evidence>
<gene>
    <name evidence="2" type="ORF">MXD59_06730</name>
</gene>